<evidence type="ECO:0000313" key="2">
    <source>
        <dbReference type="Proteomes" id="UP000239210"/>
    </source>
</evidence>
<accession>A0A2T0SRL5</accession>
<proteinExistence type="predicted"/>
<gene>
    <name evidence="1" type="ORF">LY71_1267</name>
</gene>
<organism evidence="1 2">
    <name type="scientific">Geodermatophilus tzadiensis</name>
    <dbReference type="NCBI Taxonomy" id="1137988"/>
    <lineage>
        <taxon>Bacteria</taxon>
        <taxon>Bacillati</taxon>
        <taxon>Actinomycetota</taxon>
        <taxon>Actinomycetes</taxon>
        <taxon>Geodermatophilales</taxon>
        <taxon>Geodermatophilaceae</taxon>
        <taxon>Geodermatophilus</taxon>
    </lineage>
</organism>
<sequence>MGFRGFSMTFPISVASFETDFARGNQNVDR</sequence>
<keyword evidence="2" id="KW-1185">Reference proteome</keyword>
<reference evidence="1 2" key="1">
    <citation type="submission" date="2018-03" db="EMBL/GenBank/DDBJ databases">
        <title>Genomic Encyclopedia of Archaeal and Bacterial Type Strains, Phase II (KMG-II): from individual species to whole genera.</title>
        <authorList>
            <person name="Goeker M."/>
        </authorList>
    </citation>
    <scope>NUCLEOTIDE SEQUENCE [LARGE SCALE GENOMIC DNA]</scope>
    <source>
        <strain evidence="1 2">DSM 45416</strain>
    </source>
</reference>
<protein>
    <submittedName>
        <fullName evidence="1">Uncharacterized protein</fullName>
    </submittedName>
</protein>
<dbReference type="AlphaFoldDB" id="A0A2T0SRL5"/>
<evidence type="ECO:0000313" key="1">
    <source>
        <dbReference type="EMBL" id="PRY36046.1"/>
    </source>
</evidence>
<dbReference type="EMBL" id="PVTG01000026">
    <property type="protein sequence ID" value="PRY36046.1"/>
    <property type="molecule type" value="Genomic_DNA"/>
</dbReference>
<name>A0A2T0SRL5_9ACTN</name>
<comment type="caution">
    <text evidence="1">The sequence shown here is derived from an EMBL/GenBank/DDBJ whole genome shotgun (WGS) entry which is preliminary data.</text>
</comment>
<dbReference type="Proteomes" id="UP000239210">
    <property type="component" value="Unassembled WGS sequence"/>
</dbReference>